<evidence type="ECO:0000313" key="3">
    <source>
        <dbReference type="EMBL" id="AFK13844.1"/>
    </source>
</evidence>
<dbReference type="Pfam" id="PF20431">
    <property type="entry name" value="E_motif"/>
    <property type="match status" value="1"/>
</dbReference>
<organism evidence="3">
    <name type="scientific">Beta vulgaris subsp. vulgaris</name>
    <name type="common">Beet</name>
    <dbReference type="NCBI Taxonomy" id="3555"/>
    <lineage>
        <taxon>Eukaryota</taxon>
        <taxon>Viridiplantae</taxon>
        <taxon>Streptophyta</taxon>
        <taxon>Embryophyta</taxon>
        <taxon>Tracheophyta</taxon>
        <taxon>Spermatophyta</taxon>
        <taxon>Magnoliopsida</taxon>
        <taxon>eudicotyledons</taxon>
        <taxon>Gunneridae</taxon>
        <taxon>Pentapetalae</taxon>
        <taxon>Caryophyllales</taxon>
        <taxon>Chenopodiaceae</taxon>
        <taxon>Betoideae</taxon>
        <taxon>Beta</taxon>
    </lineage>
</organism>
<dbReference type="PANTHER" id="PTHR47926:SF481">
    <property type="entry name" value="TETRATRICOPEPTIDE-LIKE HELICAL DOMAIN SUPERFAMILY"/>
    <property type="match status" value="1"/>
</dbReference>
<protein>
    <submittedName>
        <fullName evidence="3">Cyclin domain/pentatricopeptide repeat-containing protein</fullName>
    </submittedName>
</protein>
<dbReference type="NCBIfam" id="TIGR00756">
    <property type="entry name" value="PPR"/>
    <property type="match status" value="4"/>
</dbReference>
<dbReference type="InterPro" id="IPR011990">
    <property type="entry name" value="TPR-like_helical_dom_sf"/>
</dbReference>
<dbReference type="FunFam" id="1.25.40.10:FF:000361">
    <property type="entry name" value="Pentatricopeptide repeat-containing protein chloroplastic"/>
    <property type="match status" value="1"/>
</dbReference>
<dbReference type="PANTHER" id="PTHR47926">
    <property type="entry name" value="PENTATRICOPEPTIDE REPEAT-CONTAINING PROTEIN"/>
    <property type="match status" value="1"/>
</dbReference>
<dbReference type="FunFam" id="1.25.40.10:FF:000343">
    <property type="entry name" value="Pentatricopeptide repeat-containing protein At3g58590"/>
    <property type="match status" value="1"/>
</dbReference>
<accession>J3SIC6</accession>
<reference evidence="3" key="1">
    <citation type="submission" date="2011-08" db="EMBL/GenBank/DDBJ databases">
        <authorList>
            <person name="Xu D.-C."/>
            <person name="Zhang C.-L."/>
        </authorList>
    </citation>
    <scope>NUCLEOTIDE SEQUENCE</scope>
</reference>
<feature type="repeat" description="PPR" evidence="2">
    <location>
        <begin position="555"/>
        <end position="589"/>
    </location>
</feature>
<dbReference type="InterPro" id="IPR046960">
    <property type="entry name" value="PPR_At4g14850-like_plant"/>
</dbReference>
<dbReference type="EMBL" id="JN606071">
    <property type="protein sequence ID" value="AFK13844.1"/>
    <property type="molecule type" value="Genomic_DNA"/>
</dbReference>
<evidence type="ECO:0000256" key="1">
    <source>
        <dbReference type="ARBA" id="ARBA00022737"/>
    </source>
</evidence>
<dbReference type="Gene3D" id="1.25.40.10">
    <property type="entry name" value="Tetratricopeptide repeat domain"/>
    <property type="match status" value="6"/>
</dbReference>
<name>J3SIC6_BETVV</name>
<feature type="repeat" description="PPR" evidence="2">
    <location>
        <begin position="420"/>
        <end position="454"/>
    </location>
</feature>
<feature type="repeat" description="PPR" evidence="2">
    <location>
        <begin position="655"/>
        <end position="689"/>
    </location>
</feature>
<dbReference type="AlphaFoldDB" id="J3SIC6"/>
<dbReference type="GO" id="GO:0003723">
    <property type="term" value="F:RNA binding"/>
    <property type="evidence" value="ECO:0007669"/>
    <property type="project" value="InterPro"/>
</dbReference>
<sequence>MQILDFKKWSELINAQSINGKHDEVLNLFLSKLKHPFGFKPDHLVLQTALKSCATISSLNVGRALHSLVVKLGHISCLSVSKGLLNVYAKGKDFDDCKKLLYQMPKYDTVVWNIVLSGLSGSQVHDGEVMRLVYDMHTCKETELSPVSIAIVLPVCARLRVLNAGRSLHCYAVKSGWASETLVGNSLVSMYAKCGLVYDGAYESFCEINDKDVISWNALMAGFIENGFYNDAWVFFRRMLLGPVAPNYATLTSILPVCAMLDGDDAYSLGKELHAYALKHSDLQKDVFIVNALMSFYLRMGVVEGAEALFDGMASRDLVSWNVLIGGYASNNEYSKAVHLFQNLVSSQTLEPGSVTLISVLPACAHLQNLWMVKQIHGFISQCPTLYDDTAVSNALISSYAKCNDLDSSFRTFIISSQRDLISWNSLLDAFAERGCELQLLNLLYQMSEERVGPDSITILTLIQFYGSISKLSKIKEAHGYLLRACLCQNDTQPTLGNALLDAYAKCGCVNYANKIYKIKLGEGKLKWNSEIPGYINWNIQAGECKALEGISQTHRTTFNLMIRAYVENNCLEQAVALLFDLQVQGAKPDAMTIMSILPICVKMASAYLLRQCHGYMVRACIEDIQLKGTMIDIYSKCGYLSLANKLFWSSTHKDLVMFTALIGGYAMHGMGKEALVLFKHMLVLGLRPDHVVLTAILSACSHAGLVDEGLKFFDSIERVYGMKPTMEQYGCVVDLLARRGKIKDAYTFVTEMPVKVNSNIWSLLLGACRTYHEVELSQIVADQLLRSEDSDIGSYVAMSNLHAAEEKWDNVLEIRKVMKTRDLKKPAGCSWIEVDKRRRIFVSGDSSHPETDAMYNTLMALDKKVMSRSILNDCSW</sequence>
<keyword evidence="1" id="KW-0677">Repeat</keyword>
<feature type="repeat" description="PPR" evidence="2">
    <location>
        <begin position="317"/>
        <end position="352"/>
    </location>
</feature>
<feature type="repeat" description="PPR" evidence="2">
    <location>
        <begin position="212"/>
        <end position="246"/>
    </location>
</feature>
<dbReference type="InterPro" id="IPR002885">
    <property type="entry name" value="PPR_rpt"/>
</dbReference>
<dbReference type="FunFam" id="1.25.40.10:FF:000090">
    <property type="entry name" value="Pentatricopeptide repeat-containing protein, chloroplastic"/>
    <property type="match status" value="1"/>
</dbReference>
<dbReference type="PROSITE" id="PS51375">
    <property type="entry name" value="PPR"/>
    <property type="match status" value="5"/>
</dbReference>
<dbReference type="Pfam" id="PF01535">
    <property type="entry name" value="PPR"/>
    <property type="match status" value="8"/>
</dbReference>
<dbReference type="GO" id="GO:0009451">
    <property type="term" value="P:RNA modification"/>
    <property type="evidence" value="ECO:0007669"/>
    <property type="project" value="InterPro"/>
</dbReference>
<proteinExistence type="predicted"/>
<evidence type="ECO:0000256" key="2">
    <source>
        <dbReference type="PROSITE-ProRule" id="PRU00708"/>
    </source>
</evidence>
<dbReference type="InterPro" id="IPR046848">
    <property type="entry name" value="E_motif"/>
</dbReference>